<reference evidence="5" key="1">
    <citation type="submission" date="2019-03" db="EMBL/GenBank/DDBJ databases">
        <title>Lake Tanganyika Metagenome-Assembled Genomes (MAGs).</title>
        <authorList>
            <person name="Tran P."/>
        </authorList>
    </citation>
    <scope>NUCLEOTIDE SEQUENCE</scope>
    <source>
        <strain evidence="5">M_DeepCast_50m_m2_156</strain>
    </source>
</reference>
<dbReference type="EMBL" id="VGJJ01000020">
    <property type="protein sequence ID" value="MBM3282278.1"/>
    <property type="molecule type" value="Genomic_DNA"/>
</dbReference>
<evidence type="ECO:0000259" key="4">
    <source>
        <dbReference type="Pfam" id="PF22090"/>
    </source>
</evidence>
<dbReference type="GO" id="GO:0046872">
    <property type="term" value="F:metal ion binding"/>
    <property type="evidence" value="ECO:0007669"/>
    <property type="project" value="UniProtKB-KW"/>
</dbReference>
<accession>A0A8T4CBF1</accession>
<sequence>MAIDFEEMRRIYRLEKSTARLVDVPDDFFTLLHGLIDEERKKYFDSLKDLNTTRARDFGNLKKLVDEWFVVREKKLLNAVLVAARLEELDAQHMSAEEKKMAEHVYHALMSHRTITKQVLEANGEFVAIGTPSQSVSSSSLLDHALGKNSVTNNSLVDRDETPVHVEKIPVTIPPSAQTTTHSSSSANLSSSSFPVKIISDIPSFVGTDLKEYGPYKVGEVVSLPEKIAQLFVSRKLGENV</sequence>
<dbReference type="Pfam" id="PF22090">
    <property type="entry name" value="Gins51_C"/>
    <property type="match status" value="1"/>
</dbReference>
<dbReference type="Proteomes" id="UP000774699">
    <property type="component" value="Unassembled WGS sequence"/>
</dbReference>
<dbReference type="InterPro" id="IPR054314">
    <property type="entry name" value="Gins51_C"/>
</dbReference>
<organism evidence="5 6">
    <name type="scientific">Candidatus Iainarchaeum sp</name>
    <dbReference type="NCBI Taxonomy" id="3101447"/>
    <lineage>
        <taxon>Archaea</taxon>
        <taxon>Candidatus Iainarchaeota</taxon>
        <taxon>Candidatus Iainarchaeia</taxon>
        <taxon>Candidatus Iainarchaeales</taxon>
        <taxon>Candidatus Iainarchaeaceae</taxon>
        <taxon>Candidatus Iainarchaeum</taxon>
    </lineage>
</organism>
<dbReference type="AlphaFoldDB" id="A0A8T4CBF1"/>
<evidence type="ECO:0000256" key="3">
    <source>
        <dbReference type="ARBA" id="ARBA00023004"/>
    </source>
</evidence>
<evidence type="ECO:0000256" key="1">
    <source>
        <dbReference type="ARBA" id="ARBA00010587"/>
    </source>
</evidence>
<dbReference type="Gene3D" id="3.40.5.50">
    <property type="match status" value="1"/>
</dbReference>
<comment type="similarity">
    <text evidence="1">Belongs to the hemerythrin family.</text>
</comment>
<feature type="domain" description="Gins51 C-terminal" evidence="4">
    <location>
        <begin position="196"/>
        <end position="240"/>
    </location>
</feature>
<protein>
    <submittedName>
        <fullName evidence="5">DNA replication complex GINS family protein</fullName>
    </submittedName>
</protein>
<dbReference type="CDD" id="cd11714">
    <property type="entry name" value="GINS_A_archaea"/>
    <property type="match status" value="1"/>
</dbReference>
<proteinExistence type="inferred from homology"/>
<dbReference type="InterPro" id="IPR035938">
    <property type="entry name" value="Hemerythrin-like_sf"/>
</dbReference>
<name>A0A8T4CBF1_9ARCH</name>
<evidence type="ECO:0000313" key="5">
    <source>
        <dbReference type="EMBL" id="MBM3282278.1"/>
    </source>
</evidence>
<comment type="caution">
    <text evidence="5">The sequence shown here is derived from an EMBL/GenBank/DDBJ whole genome shotgun (WGS) entry which is preliminary data.</text>
</comment>
<keyword evidence="2" id="KW-0479">Metal-binding</keyword>
<dbReference type="CDD" id="cd21695">
    <property type="entry name" value="GINS_B_archaea_Gins51"/>
    <property type="match status" value="1"/>
</dbReference>
<keyword evidence="3" id="KW-0408">Iron</keyword>
<evidence type="ECO:0000256" key="2">
    <source>
        <dbReference type="ARBA" id="ARBA00022723"/>
    </source>
</evidence>
<gene>
    <name evidence="5" type="ORF">FJY86_02980</name>
</gene>
<dbReference type="SUPFAM" id="SSF47188">
    <property type="entry name" value="Hemerythrin-like"/>
    <property type="match status" value="1"/>
</dbReference>
<evidence type="ECO:0000313" key="6">
    <source>
        <dbReference type="Proteomes" id="UP000774699"/>
    </source>
</evidence>